<reference evidence="1 2" key="1">
    <citation type="submission" date="2015-07" db="EMBL/GenBank/DDBJ databases">
        <authorList>
            <person name="Noorani M."/>
        </authorList>
    </citation>
    <scope>NUCLEOTIDE SEQUENCE [LARGE SCALE GENOMIC DNA]</scope>
    <source>
        <strain evidence="1 2">CECT 5088</strain>
    </source>
</reference>
<organism evidence="1 2">
    <name type="scientific">Jannaschia rubra</name>
    <dbReference type="NCBI Taxonomy" id="282197"/>
    <lineage>
        <taxon>Bacteria</taxon>
        <taxon>Pseudomonadati</taxon>
        <taxon>Pseudomonadota</taxon>
        <taxon>Alphaproteobacteria</taxon>
        <taxon>Rhodobacterales</taxon>
        <taxon>Roseobacteraceae</taxon>
        <taxon>Jannaschia</taxon>
    </lineage>
</organism>
<gene>
    <name evidence="1" type="ORF">JAN5088_03563</name>
</gene>
<proteinExistence type="predicted"/>
<dbReference type="InterPro" id="IPR045389">
    <property type="entry name" value="DUF6522"/>
</dbReference>
<protein>
    <submittedName>
        <fullName evidence="1">Uncharacterized protein</fullName>
    </submittedName>
</protein>
<evidence type="ECO:0000313" key="1">
    <source>
        <dbReference type="EMBL" id="CTQ34767.1"/>
    </source>
</evidence>
<keyword evidence="2" id="KW-1185">Reference proteome</keyword>
<dbReference type="Pfam" id="PF20132">
    <property type="entry name" value="DUF6522"/>
    <property type="match status" value="1"/>
</dbReference>
<accession>A0A0M6XW21</accession>
<dbReference type="Proteomes" id="UP000048908">
    <property type="component" value="Unassembled WGS sequence"/>
</dbReference>
<dbReference type="EMBL" id="CXPG01000025">
    <property type="protein sequence ID" value="CTQ34767.1"/>
    <property type="molecule type" value="Genomic_DNA"/>
</dbReference>
<dbReference type="OrthoDB" id="8238457at2"/>
<sequence>MTIDIAPGGVTVPAEVLAPLLDLDPAEVPALMRAGEITSLYETGEGEDAGRCRLTFWHGGRRLRLTCAMDGTILSTSRAPVRR</sequence>
<dbReference type="AlphaFoldDB" id="A0A0M6XW21"/>
<dbReference type="RefSeq" id="WP_055684130.1">
    <property type="nucleotide sequence ID" value="NZ_CANMUL010000008.1"/>
</dbReference>
<evidence type="ECO:0000313" key="2">
    <source>
        <dbReference type="Proteomes" id="UP000048908"/>
    </source>
</evidence>
<name>A0A0M6XW21_9RHOB</name>
<dbReference type="STRING" id="282197.SAMN04488517_11174"/>